<reference evidence="1 2" key="1">
    <citation type="submission" date="2024-01" db="EMBL/GenBank/DDBJ databases">
        <title>Genome analysis.</title>
        <authorList>
            <person name="Zhang K."/>
        </authorList>
    </citation>
    <scope>NUCLEOTIDE SEQUENCE [LARGE SCALE GENOMIC DNA]</scope>
    <source>
        <strain evidence="1 2">CGMCC 4.1753</strain>
    </source>
</reference>
<protein>
    <submittedName>
        <fullName evidence="1">Uncharacterized protein</fullName>
    </submittedName>
</protein>
<sequence length="80" mass="7932">MSPPHYALVKAHAPVTEALPDSARARAAKLDVYRAGDVPGGELGLLPHIDVGAAVGTVGGEESGRGLGVAVSEPGGHAAR</sequence>
<proteinExistence type="predicted"/>
<accession>A0ABU6LMJ6</accession>
<organism evidence="1 2">
    <name type="scientific">Streptomyces violaceochromogenes</name>
    <dbReference type="NCBI Taxonomy" id="67377"/>
    <lineage>
        <taxon>Bacteria</taxon>
        <taxon>Bacillati</taxon>
        <taxon>Actinomycetota</taxon>
        <taxon>Actinomycetes</taxon>
        <taxon>Kitasatosporales</taxon>
        <taxon>Streptomycetaceae</taxon>
        <taxon>Streptomyces</taxon>
    </lineage>
</organism>
<keyword evidence="2" id="KW-1185">Reference proteome</keyword>
<name>A0ABU6LMJ6_9ACTN</name>
<evidence type="ECO:0000313" key="1">
    <source>
        <dbReference type="EMBL" id="MEC7050734.1"/>
    </source>
</evidence>
<gene>
    <name evidence="1" type="ORF">RFN57_00090</name>
</gene>
<evidence type="ECO:0000313" key="2">
    <source>
        <dbReference type="Proteomes" id="UP001353952"/>
    </source>
</evidence>
<dbReference type="EMBL" id="JAYXNZ010000001">
    <property type="protein sequence ID" value="MEC7050734.1"/>
    <property type="molecule type" value="Genomic_DNA"/>
</dbReference>
<dbReference type="Proteomes" id="UP001353952">
    <property type="component" value="Unassembled WGS sequence"/>
</dbReference>
<comment type="caution">
    <text evidence="1">The sequence shown here is derived from an EMBL/GenBank/DDBJ whole genome shotgun (WGS) entry which is preliminary data.</text>
</comment>